<proteinExistence type="predicted"/>
<dbReference type="AlphaFoldDB" id="A0AAE0HDN1"/>
<name>A0AAE0HDN1_9PEZI</name>
<accession>A0AAE0HDN1</accession>
<dbReference type="Proteomes" id="UP001278766">
    <property type="component" value="Unassembled WGS sequence"/>
</dbReference>
<evidence type="ECO:0008006" key="4">
    <source>
        <dbReference type="Google" id="ProtNLM"/>
    </source>
</evidence>
<dbReference type="Gene3D" id="3.80.10.10">
    <property type="entry name" value="Ribonuclease Inhibitor"/>
    <property type="match status" value="1"/>
</dbReference>
<comment type="caution">
    <text evidence="2">The sequence shown here is derived from an EMBL/GenBank/DDBJ whole genome shotgun (WGS) entry which is preliminary data.</text>
</comment>
<protein>
    <recommendedName>
        <fullName evidence="4">F-box domain-containing protein</fullName>
    </recommendedName>
</protein>
<organism evidence="2 3">
    <name type="scientific">Chaetomium fimeti</name>
    <dbReference type="NCBI Taxonomy" id="1854472"/>
    <lineage>
        <taxon>Eukaryota</taxon>
        <taxon>Fungi</taxon>
        <taxon>Dikarya</taxon>
        <taxon>Ascomycota</taxon>
        <taxon>Pezizomycotina</taxon>
        <taxon>Sordariomycetes</taxon>
        <taxon>Sordariomycetidae</taxon>
        <taxon>Sordariales</taxon>
        <taxon>Chaetomiaceae</taxon>
        <taxon>Chaetomium</taxon>
    </lineage>
</organism>
<dbReference type="InterPro" id="IPR032675">
    <property type="entry name" value="LRR_dom_sf"/>
</dbReference>
<gene>
    <name evidence="2" type="ORF">B0H64DRAFT_433676</name>
</gene>
<feature type="region of interest" description="Disordered" evidence="1">
    <location>
        <begin position="277"/>
        <end position="296"/>
    </location>
</feature>
<keyword evidence="3" id="KW-1185">Reference proteome</keyword>
<reference evidence="2" key="1">
    <citation type="journal article" date="2023" name="Mol. Phylogenet. Evol.">
        <title>Genome-scale phylogeny and comparative genomics of the fungal order Sordariales.</title>
        <authorList>
            <person name="Hensen N."/>
            <person name="Bonometti L."/>
            <person name="Westerberg I."/>
            <person name="Brannstrom I.O."/>
            <person name="Guillou S."/>
            <person name="Cros-Aarteil S."/>
            <person name="Calhoun S."/>
            <person name="Haridas S."/>
            <person name="Kuo A."/>
            <person name="Mondo S."/>
            <person name="Pangilinan J."/>
            <person name="Riley R."/>
            <person name="LaButti K."/>
            <person name="Andreopoulos B."/>
            <person name="Lipzen A."/>
            <person name="Chen C."/>
            <person name="Yan M."/>
            <person name="Daum C."/>
            <person name="Ng V."/>
            <person name="Clum A."/>
            <person name="Steindorff A."/>
            <person name="Ohm R.A."/>
            <person name="Martin F."/>
            <person name="Silar P."/>
            <person name="Natvig D.O."/>
            <person name="Lalanne C."/>
            <person name="Gautier V."/>
            <person name="Ament-Velasquez S.L."/>
            <person name="Kruys A."/>
            <person name="Hutchinson M.I."/>
            <person name="Powell A.J."/>
            <person name="Barry K."/>
            <person name="Miller A.N."/>
            <person name="Grigoriev I.V."/>
            <person name="Debuchy R."/>
            <person name="Gladieux P."/>
            <person name="Hiltunen Thoren M."/>
            <person name="Johannesson H."/>
        </authorList>
    </citation>
    <scope>NUCLEOTIDE SEQUENCE</scope>
    <source>
        <strain evidence="2">CBS 168.71</strain>
    </source>
</reference>
<evidence type="ECO:0000256" key="1">
    <source>
        <dbReference type="SAM" id="MobiDB-lite"/>
    </source>
</evidence>
<reference evidence="2" key="2">
    <citation type="submission" date="2023-06" db="EMBL/GenBank/DDBJ databases">
        <authorList>
            <consortium name="Lawrence Berkeley National Laboratory"/>
            <person name="Haridas S."/>
            <person name="Hensen N."/>
            <person name="Bonometti L."/>
            <person name="Westerberg I."/>
            <person name="Brannstrom I.O."/>
            <person name="Guillou S."/>
            <person name="Cros-Aarteil S."/>
            <person name="Calhoun S."/>
            <person name="Kuo A."/>
            <person name="Mondo S."/>
            <person name="Pangilinan J."/>
            <person name="Riley R."/>
            <person name="Labutti K."/>
            <person name="Andreopoulos B."/>
            <person name="Lipzen A."/>
            <person name="Chen C."/>
            <person name="Yanf M."/>
            <person name="Daum C."/>
            <person name="Ng V."/>
            <person name="Clum A."/>
            <person name="Steindorff A."/>
            <person name="Ohm R."/>
            <person name="Martin F."/>
            <person name="Silar P."/>
            <person name="Natvig D."/>
            <person name="Lalanne C."/>
            <person name="Gautier V."/>
            <person name="Ament-Velasquez S.L."/>
            <person name="Kruys A."/>
            <person name="Hutchinson M.I."/>
            <person name="Powell A.J."/>
            <person name="Barry K."/>
            <person name="Miller A.N."/>
            <person name="Grigoriev I.V."/>
            <person name="Debuchy R."/>
            <person name="Gladieux P."/>
            <person name="Thoren M.H."/>
            <person name="Johannesson H."/>
        </authorList>
    </citation>
    <scope>NUCLEOTIDE SEQUENCE</scope>
    <source>
        <strain evidence="2">CBS 168.71</strain>
    </source>
</reference>
<dbReference type="RefSeq" id="XP_062658050.1">
    <property type="nucleotide sequence ID" value="XM_062806059.1"/>
</dbReference>
<evidence type="ECO:0000313" key="3">
    <source>
        <dbReference type="Proteomes" id="UP001278766"/>
    </source>
</evidence>
<dbReference type="SUPFAM" id="SSF52047">
    <property type="entry name" value="RNI-like"/>
    <property type="match status" value="1"/>
</dbReference>
<evidence type="ECO:0000313" key="2">
    <source>
        <dbReference type="EMBL" id="KAK3294536.1"/>
    </source>
</evidence>
<sequence>MSMTTVTTPPTAAAQFFNIPELVAFVAEYAFYPHQYGIIPTLASLRLVNWICYTAATPYCYQELRISASIAYTRSRWRLNPRLDLVKRAFFSFYDGVRKEEEALGAMMSQMSRLESFVYNGHPLTPALLQTLKESCQSLKVLHMNYKRRIGPSPSLGLNFDGFRDLRELMLYNLPFCAHFLSVPDHEWWIPRLARLLTGSPNLQKLSLGFEEAITAHRQAETMHIFDKLCHLYHAAGGSPLPLQSLELLGGLYPCNLTTLQQLINLTHLHDVYIADPARRDPTTPPGSSSSEPQPWRRIAYEAFTPPHAPNLRHLRTDGYSRDLHTHLASLADPAFTQRLAIACKHRYAGTGLDTSALLRPSPHYPSLPLQVRMLDLELFRERIYGSEREVAVSAAQVLSDLVATNGATLEGLAVNLFGGLAQERGTSLAEERLGLLEQALGGLPRLEQLSIGTPWRCDAVFAVAERLAAAAGPRLRYLSIGNSFMRVRRKGGAGGGGVLVMERIAPLEADEVELWKYSLINLTDITKVYTE</sequence>
<dbReference type="EMBL" id="JAUEPN010000005">
    <property type="protein sequence ID" value="KAK3294536.1"/>
    <property type="molecule type" value="Genomic_DNA"/>
</dbReference>
<dbReference type="GeneID" id="87843007"/>